<name>A0A6U1TB01_9EUKA</name>
<dbReference type="EMBL" id="HBKP01004357">
    <property type="protein sequence ID" value="CAE2205657.1"/>
    <property type="molecule type" value="Transcribed_RNA"/>
</dbReference>
<dbReference type="GO" id="GO:0003824">
    <property type="term" value="F:catalytic activity"/>
    <property type="evidence" value="ECO:0007669"/>
    <property type="project" value="InterPro"/>
</dbReference>
<dbReference type="AlphaFoldDB" id="A0A6U1TB01"/>
<dbReference type="InterPro" id="IPR051916">
    <property type="entry name" value="GPI-anchor_lipid_remodeler"/>
</dbReference>
<dbReference type="PANTHER" id="PTHR14859:SF1">
    <property type="entry name" value="PGAP2-INTERACTING PROTEIN"/>
    <property type="match status" value="1"/>
</dbReference>
<gene>
    <name evidence="2" type="ORF">VSP0166_LOCUS3136</name>
    <name evidence="3" type="ORF">VSP0166_LOCUS3137</name>
</gene>
<dbReference type="InterPro" id="IPR036691">
    <property type="entry name" value="Endo/exonu/phosph_ase_sf"/>
</dbReference>
<evidence type="ECO:0000313" key="3">
    <source>
        <dbReference type="EMBL" id="CAE2205658.1"/>
    </source>
</evidence>
<dbReference type="PANTHER" id="PTHR14859">
    <property type="entry name" value="CALCOFLUOR WHITE HYPERSENSITIVE PROTEIN PRECURSOR"/>
    <property type="match status" value="1"/>
</dbReference>
<dbReference type="SUPFAM" id="SSF56219">
    <property type="entry name" value="DNase I-like"/>
    <property type="match status" value="1"/>
</dbReference>
<accession>A0A6U1TB01</accession>
<proteinExistence type="predicted"/>
<dbReference type="GO" id="GO:0006506">
    <property type="term" value="P:GPI anchor biosynthetic process"/>
    <property type="evidence" value="ECO:0007669"/>
    <property type="project" value="TreeGrafter"/>
</dbReference>
<sequence>MRMSEDLFAPVSVTKVGLPYEPPDVQTLRVMSWNIERGYSVEALVEEIKAVNPEILLLQEVDKGNKRTSEKDIADEIATALGMQYILYGIEFIEIESARRSKLLQGGGSHGNAIISRFPIDHPKVFELPQAYNWENSLRQPRRGRRMGIAGVVHTQLGQLVCVSVHLENQCSPIQRREQFEYLTTEILSTQEYRGLPIIIGGDMNTICTGLARFYSLDILSLYDIWERIRTIGTTEAEMWEQEMKGLVGPTGVFADPFHSVNDYTIEQVFGMFRAKIDWILHNQFLRVTNKKIGGNMKGSLGSRLSDHLWLTVEYSLAQ</sequence>
<organism evidence="3">
    <name type="scientific">Vannella robusta</name>
    <dbReference type="NCBI Taxonomy" id="1487602"/>
    <lineage>
        <taxon>Eukaryota</taxon>
        <taxon>Amoebozoa</taxon>
        <taxon>Discosea</taxon>
        <taxon>Flabellinia</taxon>
        <taxon>Vannellidae</taxon>
        <taxon>Vannella</taxon>
    </lineage>
</organism>
<protein>
    <recommendedName>
        <fullName evidence="1">Endonuclease/exonuclease/phosphatase domain-containing protein</fullName>
    </recommendedName>
</protein>
<feature type="domain" description="Endonuclease/exonuclease/phosphatase" evidence="1">
    <location>
        <begin position="31"/>
        <end position="308"/>
    </location>
</feature>
<evidence type="ECO:0000313" key="2">
    <source>
        <dbReference type="EMBL" id="CAE2205657.1"/>
    </source>
</evidence>
<reference evidence="3" key="1">
    <citation type="submission" date="2021-01" db="EMBL/GenBank/DDBJ databases">
        <authorList>
            <person name="Corre E."/>
            <person name="Pelletier E."/>
            <person name="Niang G."/>
            <person name="Scheremetjew M."/>
            <person name="Finn R."/>
            <person name="Kale V."/>
            <person name="Holt S."/>
            <person name="Cochrane G."/>
            <person name="Meng A."/>
            <person name="Brown T."/>
            <person name="Cohen L."/>
        </authorList>
    </citation>
    <scope>NUCLEOTIDE SEQUENCE</scope>
    <source>
        <strain evidence="3">DIVA3 518/3/11/1/6</strain>
    </source>
</reference>
<dbReference type="Gene3D" id="3.60.10.10">
    <property type="entry name" value="Endonuclease/exonuclease/phosphatase"/>
    <property type="match status" value="1"/>
</dbReference>
<dbReference type="InterPro" id="IPR005135">
    <property type="entry name" value="Endo/exonuclease/phosphatase"/>
</dbReference>
<dbReference type="EMBL" id="HBKP01004358">
    <property type="protein sequence ID" value="CAE2205658.1"/>
    <property type="molecule type" value="Transcribed_RNA"/>
</dbReference>
<evidence type="ECO:0000259" key="1">
    <source>
        <dbReference type="Pfam" id="PF03372"/>
    </source>
</evidence>
<dbReference type="GO" id="GO:0016020">
    <property type="term" value="C:membrane"/>
    <property type="evidence" value="ECO:0007669"/>
    <property type="project" value="GOC"/>
</dbReference>
<dbReference type="Pfam" id="PF03372">
    <property type="entry name" value="Exo_endo_phos"/>
    <property type="match status" value="1"/>
</dbReference>